<protein>
    <recommendedName>
        <fullName evidence="1">NodB homology domain-containing protein</fullName>
    </recommendedName>
</protein>
<keyword evidence="3" id="KW-1185">Reference proteome</keyword>
<dbReference type="InterPro" id="IPR036582">
    <property type="entry name" value="Mao_N_sf"/>
</dbReference>
<dbReference type="PROSITE" id="PS51677">
    <property type="entry name" value="NODB"/>
    <property type="match status" value="1"/>
</dbReference>
<comment type="caution">
    <text evidence="2">The sequence shown here is derived from an EMBL/GenBank/DDBJ whole genome shotgun (WGS) entry which is preliminary data.</text>
</comment>
<dbReference type="Proteomes" id="UP000316626">
    <property type="component" value="Unassembled WGS sequence"/>
</dbReference>
<dbReference type="Pfam" id="PF01522">
    <property type="entry name" value="Polysacc_deac_1"/>
    <property type="match status" value="1"/>
</dbReference>
<dbReference type="AlphaFoldDB" id="A0A544TUZ2"/>
<dbReference type="InterPro" id="IPR012854">
    <property type="entry name" value="Cu_amine_oxidase-like_N"/>
</dbReference>
<evidence type="ECO:0000259" key="1">
    <source>
        <dbReference type="PROSITE" id="PS51677"/>
    </source>
</evidence>
<dbReference type="GO" id="GO:0005975">
    <property type="term" value="P:carbohydrate metabolic process"/>
    <property type="evidence" value="ECO:0007669"/>
    <property type="project" value="InterPro"/>
</dbReference>
<dbReference type="SUPFAM" id="SSF55383">
    <property type="entry name" value="Copper amine oxidase, domain N"/>
    <property type="match status" value="1"/>
</dbReference>
<name>A0A544TUZ2_9BACI</name>
<dbReference type="GO" id="GO:0016810">
    <property type="term" value="F:hydrolase activity, acting on carbon-nitrogen (but not peptide) bonds"/>
    <property type="evidence" value="ECO:0007669"/>
    <property type="project" value="InterPro"/>
</dbReference>
<accession>A0A544TUZ2</accession>
<dbReference type="RefSeq" id="WP_142641147.1">
    <property type="nucleotide sequence ID" value="NZ_VDGI01000002.1"/>
</dbReference>
<proteinExistence type="predicted"/>
<feature type="domain" description="NodB homology" evidence="1">
    <location>
        <begin position="170"/>
        <end position="358"/>
    </location>
</feature>
<dbReference type="PANTHER" id="PTHR10587:SF125">
    <property type="entry name" value="POLYSACCHARIDE DEACETYLASE YHEN-RELATED"/>
    <property type="match status" value="1"/>
</dbReference>
<gene>
    <name evidence="2" type="ORF">FG384_03350</name>
</gene>
<evidence type="ECO:0000313" key="3">
    <source>
        <dbReference type="Proteomes" id="UP000316626"/>
    </source>
</evidence>
<dbReference type="CDD" id="cd10944">
    <property type="entry name" value="CE4_SmPgdA_like"/>
    <property type="match status" value="1"/>
</dbReference>
<dbReference type="InterPro" id="IPR050248">
    <property type="entry name" value="Polysacc_deacetylase_ArnD"/>
</dbReference>
<dbReference type="OrthoDB" id="258610at2"/>
<dbReference type="EMBL" id="VDGI01000002">
    <property type="protein sequence ID" value="TQR21256.1"/>
    <property type="molecule type" value="Genomic_DNA"/>
</dbReference>
<dbReference type="Pfam" id="PF07833">
    <property type="entry name" value="Cu_amine_oxidN1"/>
    <property type="match status" value="1"/>
</dbReference>
<dbReference type="SUPFAM" id="SSF88713">
    <property type="entry name" value="Glycoside hydrolase/deacetylase"/>
    <property type="match status" value="1"/>
</dbReference>
<dbReference type="PANTHER" id="PTHR10587">
    <property type="entry name" value="GLYCOSYL TRANSFERASE-RELATED"/>
    <property type="match status" value="1"/>
</dbReference>
<dbReference type="Gene3D" id="3.20.20.370">
    <property type="entry name" value="Glycoside hydrolase/deacetylase"/>
    <property type="match status" value="1"/>
</dbReference>
<sequence length="376" mass="42707">MRKIVAILLVLMFVSEFISIKAFAVEQPTKYIALHDKMLSFEPGEVLIENAQVFVPLAKMSSYLDANLEFSEDGMVLTIKKGKDQITYNHLEKTTLLNGKLIQPNPIRFIEGDLYVPIKFLGESTGYKVEYLSSIQTMRLTNGREKSMDNDAFVKKVKLDNKPKPVSTKPTVYLTFDDGPNKFTILNMNTLSKYKVKGTFFFVGKQIKHYPEIVKQTYLEGHSLGLHSMTHDKKILYASSNAFIGEMNEVKTLTQKLTGKSVSLARAPYGSQPYVTKAMAGELVKSGYKLWDWDVDSLDWQYTEADYKQIVSNVKTGVQKAVKAKDSHIVILLHDRVQTTKALPEIIAWLQTEGYNILPYDPSNHIVQNFLKDKQL</sequence>
<reference evidence="2 3" key="1">
    <citation type="submission" date="2019-06" db="EMBL/GenBank/DDBJ databases">
        <title>Psychrobacillus vulpis sp. nov., a new species isolated from feces of a red fox that inhabits in The Tablas de Daimiel Natural Park, Albacete, Spain.</title>
        <authorList>
            <person name="Rodriguez M."/>
            <person name="Reina J.C."/>
            <person name="Bejar V."/>
            <person name="Llamas I."/>
        </authorList>
    </citation>
    <scope>NUCLEOTIDE SEQUENCE [LARGE SCALE GENOMIC DNA]</scope>
    <source>
        <strain evidence="2 3">Z8</strain>
    </source>
</reference>
<dbReference type="InterPro" id="IPR011330">
    <property type="entry name" value="Glyco_hydro/deAcase_b/a-brl"/>
</dbReference>
<dbReference type="Gene3D" id="3.30.457.10">
    <property type="entry name" value="Copper amine oxidase-like, N-terminal domain"/>
    <property type="match status" value="1"/>
</dbReference>
<organism evidence="2 3">
    <name type="scientific">Psychrobacillus vulpis</name>
    <dbReference type="NCBI Taxonomy" id="2325572"/>
    <lineage>
        <taxon>Bacteria</taxon>
        <taxon>Bacillati</taxon>
        <taxon>Bacillota</taxon>
        <taxon>Bacilli</taxon>
        <taxon>Bacillales</taxon>
        <taxon>Bacillaceae</taxon>
        <taxon>Psychrobacillus</taxon>
    </lineage>
</organism>
<evidence type="ECO:0000313" key="2">
    <source>
        <dbReference type="EMBL" id="TQR21256.1"/>
    </source>
</evidence>
<dbReference type="InterPro" id="IPR002509">
    <property type="entry name" value="NODB_dom"/>
</dbReference>